<accession>A0A1X9N9Q5</accession>
<evidence type="ECO:0000259" key="3">
    <source>
        <dbReference type="PROSITE" id="PS51371"/>
    </source>
</evidence>
<dbReference type="InterPro" id="IPR046342">
    <property type="entry name" value="CBS_dom_sf"/>
</dbReference>
<dbReference type="InterPro" id="IPR000644">
    <property type="entry name" value="CBS_dom"/>
</dbReference>
<dbReference type="AlphaFoldDB" id="A0A1X9N9Q5"/>
<dbReference type="Proteomes" id="UP000193450">
    <property type="component" value="Chromosome"/>
</dbReference>
<gene>
    <name evidence="4" type="ORF">BST96_09725</name>
</gene>
<dbReference type="SUPFAM" id="SSF54631">
    <property type="entry name" value="CBS-domain pair"/>
    <property type="match status" value="1"/>
</dbReference>
<dbReference type="OrthoDB" id="9794094at2"/>
<dbReference type="Pfam" id="PF00571">
    <property type="entry name" value="CBS"/>
    <property type="match status" value="2"/>
</dbReference>
<feature type="domain" description="CBS" evidence="3">
    <location>
        <begin position="7"/>
        <end position="65"/>
    </location>
</feature>
<dbReference type="SMART" id="SM00116">
    <property type="entry name" value="CBS"/>
    <property type="match status" value="2"/>
</dbReference>
<evidence type="ECO:0000313" key="4">
    <source>
        <dbReference type="EMBL" id="ARN74376.1"/>
    </source>
</evidence>
<dbReference type="STRING" id="716816.BST96_09725"/>
<reference evidence="4 5" key="1">
    <citation type="submission" date="2016-11" db="EMBL/GenBank/DDBJ databases">
        <title>Trade-off between light-utilization and light-protection in marine flavobacteria.</title>
        <authorList>
            <person name="Kumagai Y."/>
        </authorList>
    </citation>
    <scope>NUCLEOTIDE SEQUENCE [LARGE SCALE GENOMIC DNA]</scope>
    <source>
        <strain evidence="4 5">NBRC 107125</strain>
    </source>
</reference>
<organism evidence="4 5">
    <name type="scientific">Oceanicoccus sagamiensis</name>
    <dbReference type="NCBI Taxonomy" id="716816"/>
    <lineage>
        <taxon>Bacteria</taxon>
        <taxon>Pseudomonadati</taxon>
        <taxon>Pseudomonadota</taxon>
        <taxon>Gammaproteobacteria</taxon>
        <taxon>Cellvibrionales</taxon>
        <taxon>Spongiibacteraceae</taxon>
        <taxon>Oceanicoccus</taxon>
    </lineage>
</organism>
<evidence type="ECO:0000313" key="5">
    <source>
        <dbReference type="Proteomes" id="UP000193450"/>
    </source>
</evidence>
<name>A0A1X9N9Q5_9GAMM</name>
<protein>
    <submittedName>
        <fullName evidence="4">CBS domain-containing protein</fullName>
    </submittedName>
</protein>
<evidence type="ECO:0000256" key="1">
    <source>
        <dbReference type="ARBA" id="ARBA00023122"/>
    </source>
</evidence>
<feature type="domain" description="CBS" evidence="3">
    <location>
        <begin position="81"/>
        <end position="139"/>
    </location>
</feature>
<keyword evidence="1 2" id="KW-0129">CBS domain</keyword>
<dbReference type="RefSeq" id="WP_085758519.1">
    <property type="nucleotide sequence ID" value="NZ_CP019343.1"/>
</dbReference>
<dbReference type="EMBL" id="CP019343">
    <property type="protein sequence ID" value="ARN74376.1"/>
    <property type="molecule type" value="Genomic_DNA"/>
</dbReference>
<evidence type="ECO:0000256" key="2">
    <source>
        <dbReference type="PROSITE-ProRule" id="PRU00703"/>
    </source>
</evidence>
<keyword evidence="5" id="KW-1185">Reference proteome</keyword>
<dbReference type="PANTHER" id="PTHR43080:SF2">
    <property type="entry name" value="CBS DOMAIN-CONTAINING PROTEIN"/>
    <property type="match status" value="1"/>
</dbReference>
<dbReference type="PROSITE" id="PS51371">
    <property type="entry name" value="CBS"/>
    <property type="match status" value="2"/>
</dbReference>
<dbReference type="InterPro" id="IPR051257">
    <property type="entry name" value="Diverse_CBS-Domain"/>
</dbReference>
<dbReference type="CDD" id="cd04584">
    <property type="entry name" value="CBS_pair_AcuB_like"/>
    <property type="match status" value="1"/>
</dbReference>
<dbReference type="PANTHER" id="PTHR43080">
    <property type="entry name" value="CBS DOMAIN-CONTAINING PROTEIN CBSX3, MITOCHONDRIAL"/>
    <property type="match status" value="1"/>
</dbReference>
<sequence length="139" mass="15525">MKVKQIMTNPVVAVAMDDSLGKVKRIFEDTHFHHLLVVDDEKLMGVISDRDLLKALSPRIGTPAETSADLAILDRRAHQIMTRKLISLDDSASVKDAVDIFNQHSISCIPIVNKDRKPVGIVSWRDIMQELGKVTNNRG</sequence>
<dbReference type="Gene3D" id="3.10.580.10">
    <property type="entry name" value="CBS-domain"/>
    <property type="match status" value="1"/>
</dbReference>
<proteinExistence type="predicted"/>
<dbReference type="KEGG" id="osg:BST96_09725"/>